<protein>
    <submittedName>
        <fullName evidence="1">Uncharacterized protein</fullName>
    </submittedName>
</protein>
<gene>
    <name evidence="1" type="ORF">POCTA_138.1.T1080116</name>
</gene>
<accession>A0A8S1X0J4</accession>
<dbReference type="Proteomes" id="UP000683925">
    <property type="component" value="Unassembled WGS sequence"/>
</dbReference>
<dbReference type="AlphaFoldDB" id="A0A8S1X0J4"/>
<sequence length="55" mass="6587">MYTQIIEKAGRNSAFLAFMNLLKKKIRLCIRRMIQHYQMAQTYSQYLGMVKKQSI</sequence>
<proteinExistence type="predicted"/>
<dbReference type="EMBL" id="CAJJDP010000108">
    <property type="protein sequence ID" value="CAD8195112.1"/>
    <property type="molecule type" value="Genomic_DNA"/>
</dbReference>
<evidence type="ECO:0000313" key="1">
    <source>
        <dbReference type="EMBL" id="CAD8195112.1"/>
    </source>
</evidence>
<name>A0A8S1X0J4_PAROT</name>
<reference evidence="1" key="1">
    <citation type="submission" date="2021-01" db="EMBL/GenBank/DDBJ databases">
        <authorList>
            <consortium name="Genoscope - CEA"/>
            <person name="William W."/>
        </authorList>
    </citation>
    <scope>NUCLEOTIDE SEQUENCE</scope>
</reference>
<organism evidence="1 2">
    <name type="scientific">Paramecium octaurelia</name>
    <dbReference type="NCBI Taxonomy" id="43137"/>
    <lineage>
        <taxon>Eukaryota</taxon>
        <taxon>Sar</taxon>
        <taxon>Alveolata</taxon>
        <taxon>Ciliophora</taxon>
        <taxon>Intramacronucleata</taxon>
        <taxon>Oligohymenophorea</taxon>
        <taxon>Peniculida</taxon>
        <taxon>Parameciidae</taxon>
        <taxon>Paramecium</taxon>
    </lineage>
</organism>
<evidence type="ECO:0000313" key="2">
    <source>
        <dbReference type="Proteomes" id="UP000683925"/>
    </source>
</evidence>
<keyword evidence="2" id="KW-1185">Reference proteome</keyword>
<comment type="caution">
    <text evidence="1">The sequence shown here is derived from an EMBL/GenBank/DDBJ whole genome shotgun (WGS) entry which is preliminary data.</text>
</comment>